<feature type="non-terminal residue" evidence="1">
    <location>
        <position position="72"/>
    </location>
</feature>
<accession>A0AAD8EA33</accession>
<reference evidence="1" key="1">
    <citation type="journal article" date="2023" name="IScience">
        <title>Live-bearing cockroach genome reveals convergent evolutionary mechanisms linked to viviparity in insects and beyond.</title>
        <authorList>
            <person name="Fouks B."/>
            <person name="Harrison M.C."/>
            <person name="Mikhailova A.A."/>
            <person name="Marchal E."/>
            <person name="English S."/>
            <person name="Carruthers M."/>
            <person name="Jennings E.C."/>
            <person name="Chiamaka E.L."/>
            <person name="Frigard R.A."/>
            <person name="Pippel M."/>
            <person name="Attardo G.M."/>
            <person name="Benoit J.B."/>
            <person name="Bornberg-Bauer E."/>
            <person name="Tobe S.S."/>
        </authorList>
    </citation>
    <scope>NUCLEOTIDE SEQUENCE</scope>
    <source>
        <strain evidence="1">Stay&amp;Tobe</strain>
    </source>
</reference>
<gene>
    <name evidence="1" type="ORF">L9F63_003383</name>
</gene>
<protein>
    <submittedName>
        <fullName evidence="1">Uncharacterized protein</fullName>
    </submittedName>
</protein>
<feature type="non-terminal residue" evidence="1">
    <location>
        <position position="1"/>
    </location>
</feature>
<evidence type="ECO:0000313" key="1">
    <source>
        <dbReference type="EMBL" id="KAJ9582254.1"/>
    </source>
</evidence>
<proteinExistence type="predicted"/>
<sequence>RTSSDMACVPYSTERRGNIDAVTRFIAFTRHCRCIPTVVLRLSILNFKIQGFLLFLQMFIGQPAKGAKINEW</sequence>
<organism evidence="1 2">
    <name type="scientific">Diploptera punctata</name>
    <name type="common">Pacific beetle cockroach</name>
    <dbReference type="NCBI Taxonomy" id="6984"/>
    <lineage>
        <taxon>Eukaryota</taxon>
        <taxon>Metazoa</taxon>
        <taxon>Ecdysozoa</taxon>
        <taxon>Arthropoda</taxon>
        <taxon>Hexapoda</taxon>
        <taxon>Insecta</taxon>
        <taxon>Pterygota</taxon>
        <taxon>Neoptera</taxon>
        <taxon>Polyneoptera</taxon>
        <taxon>Dictyoptera</taxon>
        <taxon>Blattodea</taxon>
        <taxon>Blaberoidea</taxon>
        <taxon>Blaberidae</taxon>
        <taxon>Diplopterinae</taxon>
        <taxon>Diploptera</taxon>
    </lineage>
</organism>
<comment type="caution">
    <text evidence="1">The sequence shown here is derived from an EMBL/GenBank/DDBJ whole genome shotgun (WGS) entry which is preliminary data.</text>
</comment>
<dbReference type="AlphaFoldDB" id="A0AAD8EA33"/>
<name>A0AAD8EA33_DIPPU</name>
<evidence type="ECO:0000313" key="2">
    <source>
        <dbReference type="Proteomes" id="UP001233999"/>
    </source>
</evidence>
<dbReference type="Proteomes" id="UP001233999">
    <property type="component" value="Unassembled WGS sequence"/>
</dbReference>
<reference evidence="1" key="2">
    <citation type="submission" date="2023-05" db="EMBL/GenBank/DDBJ databases">
        <authorList>
            <person name="Fouks B."/>
        </authorList>
    </citation>
    <scope>NUCLEOTIDE SEQUENCE</scope>
    <source>
        <strain evidence="1">Stay&amp;Tobe</strain>
        <tissue evidence="1">Testes</tissue>
    </source>
</reference>
<keyword evidence="2" id="KW-1185">Reference proteome</keyword>
<dbReference type="EMBL" id="JASPKZ010007815">
    <property type="protein sequence ID" value="KAJ9582254.1"/>
    <property type="molecule type" value="Genomic_DNA"/>
</dbReference>